<sequence length="984" mass="109455">MPVSLGAWPRFQYFNQLEGKQERRNRTVQSCTGVYRLICKYRPVLFFGSRQSVEEESPNAIASFPAARASFEKKNTSASSTNVFSPKASHFDLLALRCKELEMMLLTLINDNGATLNLSRVQPDLDGGDDKWDASMDEPQDQTYQVDDVLVEQKDLPRETLDGQEKRTGVRFEQTFAHTPGSKSDGARQGNAEKQVHGGTRTNLPEARRVNEGPGTVAVQQSHSESNDYAFSSTRDMKLNSRPSSSSSKIGSHPNDSRAPSHAPSLIGHDAALALEDMALNRNLSRDTGGGGVDSGVGGRLWQGGDGLPENVRAGHGGVHVAGLEVLPPVPQAQPIINYFVGMTELGLDDYQLTRCLTDGRLPLVNPLTNDQAAFVALYAAIICTSLHLMDEHALANVGISVNARMGYLQELSDLVELALVRCDWGGVPRIATLQAFMRVPILAGMNELLTRHSQRHWTVLVFLWPTGLWPTGSASRAFGDGSQGLYFGLPQGISLKRAPQVAHNLGINRLGPELVRDATYHQVQNHFGRKWVVASDREVGRRIWWTLVSLATHHLRNPANATLQVELDWNAAPDHQFNHITPRNLSSCAEPAHVNDESLLGHGPIIPESLDVHTGMSFFVNRLRFLYPFQRFVESAIDDGRLRYEVAVETQSDFMHTIEHLSPFYRLNADFAMDLEQYACDARQLARMAAEKRVINMSGHLRVLRCHRFYLPEAYHIPKYNYSKEAVLKSSKWLLSNNPTRDPVPGIPLRFWPVSYSLLVATIVAMLHLCHVEAEDVADAALLVRRGIDALRLDQGSPALRASADAIQQLYDIEMTERKRKRHAQPPPMGDSWRKRKREDDGQDMNKFQRLVKKAFEPSQRPESLRYTETPSAIMKGSSRSTGFDFVVPLPDNATPFPPHAYPPGMTPKIHNSMQDQHQQFLPVGPMPPGTTFLGDPSMFMADENLLELMKWGPSSMGPEAFGTGLWPFPGDTPSSHSGTKPF</sequence>
<proteinExistence type="predicted"/>
<dbReference type="Proteomes" id="UP001230649">
    <property type="component" value="Unassembled WGS sequence"/>
</dbReference>
<dbReference type="EMBL" id="JASBWS010000033">
    <property type="protein sequence ID" value="KAJ9108173.1"/>
    <property type="molecule type" value="Genomic_DNA"/>
</dbReference>
<evidence type="ECO:0000313" key="1">
    <source>
        <dbReference type="EMBL" id="KAJ9108173.1"/>
    </source>
</evidence>
<keyword evidence="2" id="KW-1185">Reference proteome</keyword>
<gene>
    <name evidence="1" type="ORF">QFC20_003535</name>
</gene>
<comment type="caution">
    <text evidence="1">The sequence shown here is derived from an EMBL/GenBank/DDBJ whole genome shotgun (WGS) entry which is preliminary data.</text>
</comment>
<accession>A0ACC2W8V9</accession>
<organism evidence="1 2">
    <name type="scientific">Naganishia adeliensis</name>
    <dbReference type="NCBI Taxonomy" id="92952"/>
    <lineage>
        <taxon>Eukaryota</taxon>
        <taxon>Fungi</taxon>
        <taxon>Dikarya</taxon>
        <taxon>Basidiomycota</taxon>
        <taxon>Agaricomycotina</taxon>
        <taxon>Tremellomycetes</taxon>
        <taxon>Filobasidiales</taxon>
        <taxon>Filobasidiaceae</taxon>
        <taxon>Naganishia</taxon>
    </lineage>
</organism>
<evidence type="ECO:0000313" key="2">
    <source>
        <dbReference type="Proteomes" id="UP001230649"/>
    </source>
</evidence>
<name>A0ACC2W8V9_9TREE</name>
<protein>
    <submittedName>
        <fullName evidence="1">Uncharacterized protein</fullName>
    </submittedName>
</protein>
<reference evidence="1" key="1">
    <citation type="submission" date="2023-04" db="EMBL/GenBank/DDBJ databases">
        <title>Draft Genome sequencing of Naganishia species isolated from polar environments using Oxford Nanopore Technology.</title>
        <authorList>
            <person name="Leo P."/>
            <person name="Venkateswaran K."/>
        </authorList>
    </citation>
    <scope>NUCLEOTIDE SEQUENCE</scope>
    <source>
        <strain evidence="1">MNA-CCFEE 5262</strain>
    </source>
</reference>